<dbReference type="InterPro" id="IPR000835">
    <property type="entry name" value="HTH_MarR-typ"/>
</dbReference>
<dbReference type="PROSITE" id="PS50995">
    <property type="entry name" value="HTH_MARR_2"/>
    <property type="match status" value="1"/>
</dbReference>
<evidence type="ECO:0000259" key="1">
    <source>
        <dbReference type="PROSITE" id="PS50995"/>
    </source>
</evidence>
<dbReference type="EMBL" id="LLXZ01000093">
    <property type="protein sequence ID" value="KRR08058.1"/>
    <property type="molecule type" value="Genomic_DNA"/>
</dbReference>
<evidence type="ECO:0000313" key="2">
    <source>
        <dbReference type="EMBL" id="KRR08058.1"/>
    </source>
</evidence>
<dbReference type="SMART" id="SM00347">
    <property type="entry name" value="HTH_MARR"/>
    <property type="match status" value="1"/>
</dbReference>
<dbReference type="Gene3D" id="1.10.10.10">
    <property type="entry name" value="Winged helix-like DNA-binding domain superfamily/Winged helix DNA-binding domain"/>
    <property type="match status" value="1"/>
</dbReference>
<reference evidence="2 3" key="1">
    <citation type="submission" date="2014-03" db="EMBL/GenBank/DDBJ databases">
        <title>Bradyrhizobium valentinum sp. nov., isolated from effective nodules of Lupinus mariae-josephae, a lupine endemic of basic-lime soils in Eastern Spain.</title>
        <authorList>
            <person name="Duran D."/>
            <person name="Rey L."/>
            <person name="Navarro A."/>
            <person name="Busquets A."/>
            <person name="Imperial J."/>
            <person name="Ruiz-Argueso T."/>
        </authorList>
    </citation>
    <scope>NUCLEOTIDE SEQUENCE [LARGE SCALE GENOMIC DNA]</scope>
    <source>
        <strain evidence="2 3">PAC68</strain>
    </source>
</reference>
<dbReference type="AlphaFoldDB" id="A0A0R3LJX2"/>
<keyword evidence="3" id="KW-1185">Reference proteome</keyword>
<dbReference type="STRING" id="280332.CQ12_14480"/>
<organism evidence="2 3">
    <name type="scientific">Bradyrhizobium jicamae</name>
    <dbReference type="NCBI Taxonomy" id="280332"/>
    <lineage>
        <taxon>Bacteria</taxon>
        <taxon>Pseudomonadati</taxon>
        <taxon>Pseudomonadota</taxon>
        <taxon>Alphaproteobacteria</taxon>
        <taxon>Hyphomicrobiales</taxon>
        <taxon>Nitrobacteraceae</taxon>
        <taxon>Bradyrhizobium</taxon>
    </lineage>
</organism>
<comment type="caution">
    <text evidence="2">The sequence shown here is derived from an EMBL/GenBank/DDBJ whole genome shotgun (WGS) entry which is preliminary data.</text>
</comment>
<dbReference type="PANTHER" id="PTHR33164:SF107">
    <property type="entry name" value="TRANSCRIPTIONAL REGULATORY PROTEIN"/>
    <property type="match status" value="1"/>
</dbReference>
<dbReference type="InterPro" id="IPR036388">
    <property type="entry name" value="WH-like_DNA-bd_sf"/>
</dbReference>
<evidence type="ECO:0000313" key="3">
    <source>
        <dbReference type="Proteomes" id="UP000050863"/>
    </source>
</evidence>
<dbReference type="InterPro" id="IPR039422">
    <property type="entry name" value="MarR/SlyA-like"/>
</dbReference>
<name>A0A0R3LJX2_9BRAD</name>
<feature type="domain" description="HTH marR-type" evidence="1">
    <location>
        <begin position="6"/>
        <end position="138"/>
    </location>
</feature>
<accession>A0A0R3LJX2</accession>
<sequence length="146" mass="16206">MRPRREHRLVFLLTVAQRRLQRWMAAQRQNSAVTATQAGLLFILGQRDGVLMGEAGAALDLGPPGISGLVDRMTAANLIRRRADPDDGRAWRLWLTPAGRDAIAESKAGLVEVNARLTDGFTDAEIDVVARWLTTMQTRFPRGEDE</sequence>
<dbReference type="SUPFAM" id="SSF46785">
    <property type="entry name" value="Winged helix' DNA-binding domain"/>
    <property type="match status" value="1"/>
</dbReference>
<dbReference type="OrthoDB" id="511972at2"/>
<dbReference type="RefSeq" id="WP_057835979.1">
    <property type="nucleotide sequence ID" value="NZ_LLXZ01000093.1"/>
</dbReference>
<dbReference type="InterPro" id="IPR036390">
    <property type="entry name" value="WH_DNA-bd_sf"/>
</dbReference>
<dbReference type="Proteomes" id="UP000050863">
    <property type="component" value="Unassembled WGS sequence"/>
</dbReference>
<dbReference type="PANTHER" id="PTHR33164">
    <property type="entry name" value="TRANSCRIPTIONAL REGULATOR, MARR FAMILY"/>
    <property type="match status" value="1"/>
</dbReference>
<protein>
    <submittedName>
        <fullName evidence="2">MarR family transcriptional regulator</fullName>
    </submittedName>
</protein>
<gene>
    <name evidence="2" type="ORF">CQ12_14480</name>
</gene>
<proteinExistence type="predicted"/>
<dbReference type="GO" id="GO:0003700">
    <property type="term" value="F:DNA-binding transcription factor activity"/>
    <property type="evidence" value="ECO:0007669"/>
    <property type="project" value="InterPro"/>
</dbReference>
<dbReference type="Pfam" id="PF12802">
    <property type="entry name" value="MarR_2"/>
    <property type="match status" value="1"/>
</dbReference>
<dbReference type="GO" id="GO:0006950">
    <property type="term" value="P:response to stress"/>
    <property type="evidence" value="ECO:0007669"/>
    <property type="project" value="TreeGrafter"/>
</dbReference>